<dbReference type="Proteomes" id="UP000199039">
    <property type="component" value="Unassembled WGS sequence"/>
</dbReference>
<feature type="compositionally biased region" description="Basic and acidic residues" evidence="1">
    <location>
        <begin position="107"/>
        <end position="121"/>
    </location>
</feature>
<accession>A0A1G6NJJ0</accession>
<keyword evidence="3" id="KW-1185">Reference proteome</keyword>
<evidence type="ECO:0000313" key="2">
    <source>
        <dbReference type="EMBL" id="SDC67295.1"/>
    </source>
</evidence>
<dbReference type="STRING" id="1814289.SAMN05216410_2146"/>
<proteinExistence type="predicted"/>
<evidence type="ECO:0000256" key="1">
    <source>
        <dbReference type="SAM" id="MobiDB-lite"/>
    </source>
</evidence>
<name>A0A1G6NJJ0_9MICO</name>
<dbReference type="EMBL" id="FMYH01000003">
    <property type="protein sequence ID" value="SDC67295.1"/>
    <property type="molecule type" value="Genomic_DNA"/>
</dbReference>
<reference evidence="2 3" key="1">
    <citation type="submission" date="2016-09" db="EMBL/GenBank/DDBJ databases">
        <authorList>
            <person name="Capua I."/>
            <person name="De Benedictis P."/>
            <person name="Joannis T."/>
            <person name="Lombin L.H."/>
            <person name="Cattoli G."/>
        </authorList>
    </citation>
    <scope>NUCLEOTIDE SEQUENCE [LARGE SCALE GENOMIC DNA]</scope>
    <source>
        <strain evidence="2 3">ISLP-3</strain>
    </source>
</reference>
<gene>
    <name evidence="2" type="ORF">SAMN05216410_2146</name>
</gene>
<sequence length="157" mass="16739">MYVWLLVAVVVAVGVLLLAGIVSPGDPADGAEDAGDPTPGSAWTSLWLDFRSGVSALRARLDRLRRRDGSGSAPDGGPRRVSVLAGPRPSQGRWTGRRQASGGRGTAESKDRDLVDEEPHASESNTSFDDFFEATATSEPAYLDTAQLSDALHHLRR</sequence>
<evidence type="ECO:0000313" key="3">
    <source>
        <dbReference type="Proteomes" id="UP000199039"/>
    </source>
</evidence>
<dbReference type="AlphaFoldDB" id="A0A1G6NJJ0"/>
<feature type="region of interest" description="Disordered" evidence="1">
    <location>
        <begin position="64"/>
        <end position="133"/>
    </location>
</feature>
<protein>
    <submittedName>
        <fullName evidence="2">Uncharacterized protein</fullName>
    </submittedName>
</protein>
<organism evidence="2 3">
    <name type="scientific">Sanguibacter gelidistatuariae</name>
    <dbReference type="NCBI Taxonomy" id="1814289"/>
    <lineage>
        <taxon>Bacteria</taxon>
        <taxon>Bacillati</taxon>
        <taxon>Actinomycetota</taxon>
        <taxon>Actinomycetes</taxon>
        <taxon>Micrococcales</taxon>
        <taxon>Sanguibacteraceae</taxon>
        <taxon>Sanguibacter</taxon>
    </lineage>
</organism>